<reference evidence="15 16" key="1">
    <citation type="submission" date="2017-11" db="EMBL/GenBank/DDBJ databases">
        <title>De-novo sequencing of pomegranate (Punica granatum L.) genome.</title>
        <authorList>
            <person name="Akparov Z."/>
            <person name="Amiraslanov A."/>
            <person name="Hajiyeva S."/>
            <person name="Abbasov M."/>
            <person name="Kaur K."/>
            <person name="Hamwieh A."/>
            <person name="Solovyev V."/>
            <person name="Salamov A."/>
            <person name="Braich B."/>
            <person name="Kosarev P."/>
            <person name="Mahmoud A."/>
            <person name="Hajiyev E."/>
            <person name="Babayeva S."/>
            <person name="Izzatullayeva V."/>
            <person name="Mammadov A."/>
            <person name="Mammadov A."/>
            <person name="Sharifova S."/>
            <person name="Ojaghi J."/>
            <person name="Eynullazada K."/>
            <person name="Bayramov B."/>
            <person name="Abdulazimova A."/>
            <person name="Shahmuradov I."/>
        </authorList>
    </citation>
    <scope>NUCLEOTIDE SEQUENCE [LARGE SCALE GENOMIC DNA]</scope>
    <source>
        <strain evidence="16">cv. AG2017</strain>
        <tissue evidence="15">Leaf</tissue>
    </source>
</reference>
<keyword evidence="8" id="KW-0677">Repeat</keyword>
<comment type="subcellular location">
    <subcellularLocation>
        <location evidence="1">Cell membrane</location>
    </subcellularLocation>
    <subcellularLocation>
        <location evidence="2">Membrane</location>
        <topology evidence="2">Single-pass type I membrane protein</topology>
    </subcellularLocation>
</comment>
<keyword evidence="12" id="KW-0325">Glycoprotein</keyword>
<evidence type="ECO:0000256" key="1">
    <source>
        <dbReference type="ARBA" id="ARBA00004236"/>
    </source>
</evidence>
<evidence type="ECO:0000256" key="12">
    <source>
        <dbReference type="ARBA" id="ARBA00023180"/>
    </source>
</evidence>
<organism evidence="15 16">
    <name type="scientific">Punica granatum</name>
    <name type="common">Pomegranate</name>
    <dbReference type="NCBI Taxonomy" id="22663"/>
    <lineage>
        <taxon>Eukaryota</taxon>
        <taxon>Viridiplantae</taxon>
        <taxon>Streptophyta</taxon>
        <taxon>Embryophyta</taxon>
        <taxon>Tracheophyta</taxon>
        <taxon>Spermatophyta</taxon>
        <taxon>Magnoliopsida</taxon>
        <taxon>eudicotyledons</taxon>
        <taxon>Gunneridae</taxon>
        <taxon>Pentapetalae</taxon>
        <taxon>rosids</taxon>
        <taxon>malvids</taxon>
        <taxon>Myrtales</taxon>
        <taxon>Lythraceae</taxon>
        <taxon>Punica</taxon>
    </lineage>
</organism>
<dbReference type="EMBL" id="PGOL01000091">
    <property type="protein sequence ID" value="PKI77483.1"/>
    <property type="molecule type" value="Genomic_DNA"/>
</dbReference>
<evidence type="ECO:0000256" key="11">
    <source>
        <dbReference type="ARBA" id="ARBA00023170"/>
    </source>
</evidence>
<keyword evidence="10" id="KW-0472">Membrane</keyword>
<comment type="caution">
    <text evidence="15">The sequence shown here is derived from an EMBL/GenBank/DDBJ whole genome shotgun (WGS) entry which is preliminary data.</text>
</comment>
<dbReference type="InterPro" id="IPR046956">
    <property type="entry name" value="RLP23-like"/>
</dbReference>
<evidence type="ECO:0000256" key="13">
    <source>
        <dbReference type="SAM" id="MobiDB-lite"/>
    </source>
</evidence>
<evidence type="ECO:0000256" key="7">
    <source>
        <dbReference type="ARBA" id="ARBA00022729"/>
    </source>
</evidence>
<evidence type="ECO:0000256" key="5">
    <source>
        <dbReference type="ARBA" id="ARBA00022614"/>
    </source>
</evidence>
<evidence type="ECO:0000256" key="8">
    <source>
        <dbReference type="ARBA" id="ARBA00022737"/>
    </source>
</evidence>
<dbReference type="Gene3D" id="3.80.10.10">
    <property type="entry name" value="Ribonuclease Inhibitor"/>
    <property type="match status" value="4"/>
</dbReference>
<evidence type="ECO:0000256" key="9">
    <source>
        <dbReference type="ARBA" id="ARBA00022989"/>
    </source>
</evidence>
<sequence>MINVWLFPCLLISFLLYSSIAVSVPKISSPSSQHLSHMGECEALLQFSHSFIIMRNASGYGCGNTYTSSVCCSVTSYPKTASWKNGTGCCSWDGVTCHRATNYVTGLDLSRSWLQGTFHSNSMLFSLPNLRWLNLAGCNFYGSQISPKFGDELSGTVDFEMFSTLKDLQYLYLPQNLNVLLQSDGNLSFPKLKVLNLFGCNLTGFPYFLSSSENLEVLLLNGNMISGRIPEWFWRVGRDTLTLLDLSSNNFAGEIPSSICEMSSLQELEVSNNRLNDTFPRCLRNLSSLSSLHLSKVLFRGPLPKSLGNCTSLVRLNVSYNEIYDTFPCWLNGSGRLRILDLQQNKFHGVVEDPLPPQLSYLRLSNNHFSGELPIIFSMNSTIYFVDLAINNFDGPLPIPPPTIWFYSISNNKFSGHTPYQICRATGLNVIDLSNNMLTGTLPYCFKNFIAHLSVLDLRANKFVGGLREIFVQETSLRTIRLSQNQLEGTLPRSLEYCKNLEVLDLSENELEGSFPYWLDTLPKLQVLVLRSNKFCGPIDSSKRNNHPFPKLRIFDLSNNKFYGPLPAKYIAKLKAMKNEVRGGLQYMGDEYYQDSIVVEMKGLKMELVKILTLFTTINFSINFFEGEIPDLIGDLKALKGLNFSHNSLSGNIPFSMGNLTNLEWLDLSSNKLAGKIPRGLADLASLSYLNLLNKQLVGQIPQSTQFDTVNRSFDWNSGLCGHPLPKARGNDAIQTHPSTSHEEEEKWD</sequence>
<evidence type="ECO:0000256" key="2">
    <source>
        <dbReference type="ARBA" id="ARBA00004479"/>
    </source>
</evidence>
<comment type="similarity">
    <text evidence="3">Belongs to the RLP family.</text>
</comment>
<keyword evidence="11" id="KW-0675">Receptor</keyword>
<keyword evidence="4" id="KW-1003">Cell membrane</keyword>
<evidence type="ECO:0000313" key="15">
    <source>
        <dbReference type="EMBL" id="PKI77483.1"/>
    </source>
</evidence>
<feature type="chain" id="PRO_5014183537" evidence="14">
    <location>
        <begin position="22"/>
        <end position="749"/>
    </location>
</feature>
<dbReference type="Pfam" id="PF00560">
    <property type="entry name" value="LRR_1"/>
    <property type="match status" value="5"/>
</dbReference>
<dbReference type="PANTHER" id="PTHR48061:SF46">
    <property type="entry name" value="LEUCINE-RICH REPEAT-CONTAINING N-TERMINAL PLANT-TYPE DOMAIN-CONTAINING PROTEIN"/>
    <property type="match status" value="1"/>
</dbReference>
<evidence type="ECO:0000256" key="6">
    <source>
        <dbReference type="ARBA" id="ARBA00022692"/>
    </source>
</evidence>
<accession>A0A2I0L9X1</accession>
<evidence type="ECO:0000313" key="16">
    <source>
        <dbReference type="Proteomes" id="UP000233551"/>
    </source>
</evidence>
<name>A0A2I0L9X1_PUNGR</name>
<evidence type="ECO:0000256" key="3">
    <source>
        <dbReference type="ARBA" id="ARBA00009592"/>
    </source>
</evidence>
<dbReference type="SUPFAM" id="SSF52058">
    <property type="entry name" value="L domain-like"/>
    <property type="match status" value="2"/>
</dbReference>
<dbReference type="PANTHER" id="PTHR48061">
    <property type="entry name" value="LEUCINE-RICH REPEAT RECEPTOR PROTEIN KINASE EMS1-LIKE-RELATED"/>
    <property type="match status" value="1"/>
</dbReference>
<dbReference type="PRINTS" id="PR00019">
    <property type="entry name" value="LEURICHRPT"/>
</dbReference>
<feature type="compositionally biased region" description="Basic and acidic residues" evidence="13">
    <location>
        <begin position="740"/>
        <end position="749"/>
    </location>
</feature>
<feature type="region of interest" description="Disordered" evidence="13">
    <location>
        <begin position="726"/>
        <end position="749"/>
    </location>
</feature>
<dbReference type="FunFam" id="3.80.10.10:FF:000213">
    <property type="entry name" value="Tyrosine-sulfated glycopeptide receptor 1"/>
    <property type="match status" value="1"/>
</dbReference>
<gene>
    <name evidence="15" type="ORF">CRG98_002089</name>
</gene>
<keyword evidence="7 14" id="KW-0732">Signal</keyword>
<feature type="signal peptide" evidence="14">
    <location>
        <begin position="1"/>
        <end position="21"/>
    </location>
</feature>
<keyword evidence="16" id="KW-1185">Reference proteome</keyword>
<keyword evidence="5" id="KW-0433">Leucine-rich repeat</keyword>
<dbReference type="FunFam" id="3.80.10.10:FF:000095">
    <property type="entry name" value="LRR receptor-like serine/threonine-protein kinase GSO1"/>
    <property type="match status" value="1"/>
</dbReference>
<protein>
    <submittedName>
        <fullName evidence="15">Uncharacterized protein</fullName>
    </submittedName>
</protein>
<evidence type="ECO:0000256" key="10">
    <source>
        <dbReference type="ARBA" id="ARBA00023136"/>
    </source>
</evidence>
<dbReference type="STRING" id="22663.A0A2I0L9X1"/>
<dbReference type="Proteomes" id="UP000233551">
    <property type="component" value="Unassembled WGS sequence"/>
</dbReference>
<evidence type="ECO:0000256" key="14">
    <source>
        <dbReference type="SAM" id="SignalP"/>
    </source>
</evidence>
<dbReference type="Pfam" id="PF13855">
    <property type="entry name" value="LRR_8"/>
    <property type="match status" value="2"/>
</dbReference>
<dbReference type="InterPro" id="IPR032675">
    <property type="entry name" value="LRR_dom_sf"/>
</dbReference>
<keyword evidence="6" id="KW-0812">Transmembrane</keyword>
<dbReference type="AlphaFoldDB" id="A0A2I0L9X1"/>
<proteinExistence type="inferred from homology"/>
<dbReference type="InterPro" id="IPR001611">
    <property type="entry name" value="Leu-rich_rpt"/>
</dbReference>
<keyword evidence="9" id="KW-1133">Transmembrane helix</keyword>
<evidence type="ECO:0000256" key="4">
    <source>
        <dbReference type="ARBA" id="ARBA00022475"/>
    </source>
</evidence>
<dbReference type="GO" id="GO:0005886">
    <property type="term" value="C:plasma membrane"/>
    <property type="evidence" value="ECO:0007669"/>
    <property type="project" value="UniProtKB-SubCell"/>
</dbReference>